<sequence>MNSEAPIAEGQALFAPQPLPALPPALFHLQAHPLETYLSEFSTSVSQQLSSLQDQLNTANATISALQDGAKASQTTIQHLQQVVANNTMQQVTKTTMSLILKKLAAHLNEMDPTYNEEEGTGGTASWLATAIILPAAGSGGGFDSGAPSPTARSGGGLLSSQNPFSLAGKSPRGGGSTFAASPPPPLHGASGASKLATTETNNTGVSGSPPSPTSSSSGGGAPTTTSTTNPIATIAMVKRTGAFGDAKLRNFVKAEIQSWYEEIGLPDAEVRHTRTVGSLSKQLTTVKDLLAEKVSSSALTSAMEVVRSDAARSKDEGALVKKRLIAFETNIREALDLHHERLLSVHNHGSARVQQLYSIFGLDEPVIPRPAILDSQSSIGGEGGVRQSTSDPSSRNGSRPTSPLRRRSSGAPLPLASSVSDEDAQDVGDNIDAASAGSYSKAKSANILGCTSFILLRQRILDDIVERISSSRHSQASDMGLEIYTLRSDLKQRPTTQRVLEMIGEQVNIPSLIARCDALAKQLHRMERDVVNQLDFNVALKTKADVVAMEQRISREEQEGISDASNQRFEAIEARMKLLMDERQELGKIFKEVVAFHKRDGGGSRAGGFNSSMGSKPPGLSGFGDDAEGQLQAILAGSTDPRAGAEPPLSSSRQGGARGSRKPVSLKPITEGRTQSQHLPFPPGAGRTTATPVGRATSSNNSGAAARPPGGTVAVTAAPSLTPLLQAITSPTHHGSGPALPFTTNQEAYARFVSEDQLRAHMEQLPPLPYERTSPR</sequence>
<dbReference type="VEuPathDB" id="TriTrypDB:BSAL_87470"/>
<protein>
    <submittedName>
        <fullName evidence="2">Uncharacterized protein</fullName>
    </submittedName>
</protein>
<feature type="compositionally biased region" description="Low complexity" evidence="1">
    <location>
        <begin position="202"/>
        <end position="231"/>
    </location>
</feature>
<feature type="region of interest" description="Disordered" evidence="1">
    <location>
        <begin position="374"/>
        <end position="426"/>
    </location>
</feature>
<dbReference type="Proteomes" id="UP000051952">
    <property type="component" value="Unassembled WGS sequence"/>
</dbReference>
<name>A0A0S4J1S4_BODSA</name>
<feature type="region of interest" description="Disordered" evidence="1">
    <location>
        <begin position="640"/>
        <end position="717"/>
    </location>
</feature>
<feature type="region of interest" description="Disordered" evidence="1">
    <location>
        <begin position="602"/>
        <end position="627"/>
    </location>
</feature>
<feature type="region of interest" description="Disordered" evidence="1">
    <location>
        <begin position="142"/>
        <end position="231"/>
    </location>
</feature>
<evidence type="ECO:0000256" key="1">
    <source>
        <dbReference type="SAM" id="MobiDB-lite"/>
    </source>
</evidence>
<feature type="compositionally biased region" description="Polar residues" evidence="1">
    <location>
        <begin position="689"/>
        <end position="704"/>
    </location>
</feature>
<evidence type="ECO:0000313" key="2">
    <source>
        <dbReference type="EMBL" id="CUG83138.1"/>
    </source>
</evidence>
<reference evidence="3" key="1">
    <citation type="submission" date="2015-09" db="EMBL/GenBank/DDBJ databases">
        <authorList>
            <consortium name="Pathogen Informatics"/>
        </authorList>
    </citation>
    <scope>NUCLEOTIDE SEQUENCE [LARGE SCALE GENOMIC DNA]</scope>
    <source>
        <strain evidence="3">Lake Konstanz</strain>
    </source>
</reference>
<accession>A0A0S4J1S4</accession>
<dbReference type="EMBL" id="CYKH01001090">
    <property type="protein sequence ID" value="CUG83138.1"/>
    <property type="molecule type" value="Genomic_DNA"/>
</dbReference>
<organism evidence="2 3">
    <name type="scientific">Bodo saltans</name>
    <name type="common">Flagellated protozoan</name>
    <dbReference type="NCBI Taxonomy" id="75058"/>
    <lineage>
        <taxon>Eukaryota</taxon>
        <taxon>Discoba</taxon>
        <taxon>Euglenozoa</taxon>
        <taxon>Kinetoplastea</taxon>
        <taxon>Metakinetoplastina</taxon>
        <taxon>Eubodonida</taxon>
        <taxon>Bodonidae</taxon>
        <taxon>Bodo</taxon>
    </lineage>
</organism>
<proteinExistence type="predicted"/>
<feature type="compositionally biased region" description="Polar residues" evidence="1">
    <location>
        <begin position="387"/>
        <end position="398"/>
    </location>
</feature>
<dbReference type="AlphaFoldDB" id="A0A0S4J1S4"/>
<evidence type="ECO:0000313" key="3">
    <source>
        <dbReference type="Proteomes" id="UP000051952"/>
    </source>
</evidence>
<keyword evidence="3" id="KW-1185">Reference proteome</keyword>
<gene>
    <name evidence="2" type="ORF">BSAL_87470</name>
</gene>